<dbReference type="Proteomes" id="UP000716906">
    <property type="component" value="Unassembled WGS sequence"/>
</dbReference>
<organism evidence="1 2">
    <name type="scientific">Faecalicatena fissicatena</name>
    <dbReference type="NCBI Taxonomy" id="290055"/>
    <lineage>
        <taxon>Bacteria</taxon>
        <taxon>Bacillati</taxon>
        <taxon>Bacillota</taxon>
        <taxon>Clostridia</taxon>
        <taxon>Lachnospirales</taxon>
        <taxon>Lachnospiraceae</taxon>
        <taxon>Faecalicatena</taxon>
    </lineage>
</organism>
<dbReference type="PANTHER" id="PTHR33202:SF7">
    <property type="entry name" value="FERRIC UPTAKE REGULATION PROTEIN"/>
    <property type="match status" value="1"/>
</dbReference>
<keyword evidence="2" id="KW-1185">Reference proteome</keyword>
<dbReference type="SUPFAM" id="SSF46785">
    <property type="entry name" value="Winged helix' DNA-binding domain"/>
    <property type="match status" value="1"/>
</dbReference>
<proteinExistence type="predicted"/>
<dbReference type="Pfam" id="PF01475">
    <property type="entry name" value="FUR"/>
    <property type="match status" value="1"/>
</dbReference>
<name>A0ABS2E8I3_9FIRM</name>
<evidence type="ECO:0000313" key="2">
    <source>
        <dbReference type="Proteomes" id="UP000716906"/>
    </source>
</evidence>
<dbReference type="EMBL" id="JACLYY010000006">
    <property type="protein sequence ID" value="MBM6737948.1"/>
    <property type="molecule type" value="Genomic_DNA"/>
</dbReference>
<evidence type="ECO:0000313" key="1">
    <source>
        <dbReference type="EMBL" id="MBM6737948.1"/>
    </source>
</evidence>
<dbReference type="InterPro" id="IPR036388">
    <property type="entry name" value="WH-like_DNA-bd_sf"/>
</dbReference>
<protein>
    <submittedName>
        <fullName evidence="1">Transcriptional repressor</fullName>
    </submittedName>
</protein>
<reference evidence="1 2" key="1">
    <citation type="journal article" date="2021" name="Sci. Rep.">
        <title>The distribution of antibiotic resistance genes in chicken gut microbiota commensals.</title>
        <authorList>
            <person name="Juricova H."/>
            <person name="Matiasovicova J."/>
            <person name="Kubasova T."/>
            <person name="Cejkova D."/>
            <person name="Rychlik I."/>
        </authorList>
    </citation>
    <scope>NUCLEOTIDE SEQUENCE [LARGE SCALE GENOMIC DNA]</scope>
    <source>
        <strain evidence="1 2">An773</strain>
    </source>
</reference>
<sequence length="88" mass="10010">MGGDGVDKEKERIIAKLKANGCRITKQRMELLDIILENKCSSCKEIFYRASREDDSIGIATVYRMVNALEEIGVISRRIVYEPEDADK</sequence>
<dbReference type="PANTHER" id="PTHR33202">
    <property type="entry name" value="ZINC UPTAKE REGULATION PROTEIN"/>
    <property type="match status" value="1"/>
</dbReference>
<accession>A0ABS2E8I3</accession>
<dbReference type="InterPro" id="IPR036390">
    <property type="entry name" value="WH_DNA-bd_sf"/>
</dbReference>
<dbReference type="Gene3D" id="1.10.10.10">
    <property type="entry name" value="Winged helix-like DNA-binding domain superfamily/Winged helix DNA-binding domain"/>
    <property type="match status" value="1"/>
</dbReference>
<comment type="caution">
    <text evidence="1">The sequence shown here is derived from an EMBL/GenBank/DDBJ whole genome shotgun (WGS) entry which is preliminary data.</text>
</comment>
<gene>
    <name evidence="1" type="ORF">H7U36_07510</name>
</gene>
<dbReference type="InterPro" id="IPR002481">
    <property type="entry name" value="FUR"/>
</dbReference>